<dbReference type="AlphaFoldDB" id="A0AAW1MHS1"/>
<comment type="caution">
    <text evidence="1">The sequence shown here is derived from an EMBL/GenBank/DDBJ whole genome shotgun (WGS) entry which is preliminary data.</text>
</comment>
<evidence type="ECO:0000313" key="1">
    <source>
        <dbReference type="EMBL" id="KAK9747089.1"/>
    </source>
</evidence>
<keyword evidence="2" id="KW-1185">Reference proteome</keyword>
<protein>
    <submittedName>
        <fullName evidence="1">Uncharacterized protein</fullName>
    </submittedName>
</protein>
<dbReference type="Proteomes" id="UP001458880">
    <property type="component" value="Unassembled WGS sequence"/>
</dbReference>
<reference evidence="1 2" key="1">
    <citation type="journal article" date="2024" name="BMC Genomics">
        <title>De novo assembly and annotation of Popillia japonica's genome with initial clues to its potential as an invasive pest.</title>
        <authorList>
            <person name="Cucini C."/>
            <person name="Boschi S."/>
            <person name="Funari R."/>
            <person name="Cardaioli E."/>
            <person name="Iannotti N."/>
            <person name="Marturano G."/>
            <person name="Paoli F."/>
            <person name="Bruttini M."/>
            <person name="Carapelli A."/>
            <person name="Frati F."/>
            <person name="Nardi F."/>
        </authorList>
    </citation>
    <scope>NUCLEOTIDE SEQUENCE [LARGE SCALE GENOMIC DNA]</scope>
    <source>
        <strain evidence="1">DMR45628</strain>
    </source>
</reference>
<sequence>MIEFFVDDDFDTPIESDPTSSTNYSDLIAVLQEVRADIKAVDRKYDELFTSVNFCSDKITDFQGTLTALSDRVKCIHAIKEENKLLKAEITRISTKNEELEQYSRLNNLEIQGVPESKSALLQ</sequence>
<accession>A0AAW1MHS1</accession>
<organism evidence="1 2">
    <name type="scientific">Popillia japonica</name>
    <name type="common">Japanese beetle</name>
    <dbReference type="NCBI Taxonomy" id="7064"/>
    <lineage>
        <taxon>Eukaryota</taxon>
        <taxon>Metazoa</taxon>
        <taxon>Ecdysozoa</taxon>
        <taxon>Arthropoda</taxon>
        <taxon>Hexapoda</taxon>
        <taxon>Insecta</taxon>
        <taxon>Pterygota</taxon>
        <taxon>Neoptera</taxon>
        <taxon>Endopterygota</taxon>
        <taxon>Coleoptera</taxon>
        <taxon>Polyphaga</taxon>
        <taxon>Scarabaeiformia</taxon>
        <taxon>Scarabaeidae</taxon>
        <taxon>Rutelinae</taxon>
        <taxon>Popillia</taxon>
    </lineage>
</organism>
<name>A0AAW1MHS1_POPJA</name>
<dbReference type="EMBL" id="JASPKY010000034">
    <property type="protein sequence ID" value="KAK9747089.1"/>
    <property type="molecule type" value="Genomic_DNA"/>
</dbReference>
<evidence type="ECO:0000313" key="2">
    <source>
        <dbReference type="Proteomes" id="UP001458880"/>
    </source>
</evidence>
<gene>
    <name evidence="1" type="ORF">QE152_g5559</name>
</gene>
<proteinExistence type="predicted"/>